<protein>
    <submittedName>
        <fullName evidence="1">Uncharacterized protein</fullName>
    </submittedName>
</protein>
<evidence type="ECO:0000313" key="1">
    <source>
        <dbReference type="EMBL" id="SMB79721.1"/>
    </source>
</evidence>
<gene>
    <name evidence="1" type="ORF">SAMN00120144_3986</name>
</gene>
<dbReference type="RefSeq" id="WP_084443117.1">
    <property type="nucleotide sequence ID" value="NZ_FWWW01000010.1"/>
</dbReference>
<accession>A0A1W1UFX9</accession>
<sequence>MQTLQVLVSNKVFGYGSAYYQQALTLPDWVQSTPSLSLQQHTVGFELHKVLVDQRVKVVLPSVGVGYRFINVTYSPDPTAVVPLDSLFQQAGSFTIRSQHMTLSAGAGVYYTVRGFKAAGIRQLDVGLVGSYAYTLRQGDWYLFGTRSPVPVPATPLNYYALRLSVSLLLNQ</sequence>
<proteinExistence type="predicted"/>
<keyword evidence="2" id="KW-1185">Reference proteome</keyword>
<dbReference type="AlphaFoldDB" id="A0A1W1UFX9"/>
<dbReference type="Proteomes" id="UP000192266">
    <property type="component" value="Unassembled WGS sequence"/>
</dbReference>
<organism evidence="1 2">
    <name type="scientific">Hymenobacter roseosalivarius DSM 11622</name>
    <dbReference type="NCBI Taxonomy" id="645990"/>
    <lineage>
        <taxon>Bacteria</taxon>
        <taxon>Pseudomonadati</taxon>
        <taxon>Bacteroidota</taxon>
        <taxon>Cytophagia</taxon>
        <taxon>Cytophagales</taxon>
        <taxon>Hymenobacteraceae</taxon>
        <taxon>Hymenobacter</taxon>
    </lineage>
</organism>
<evidence type="ECO:0000313" key="2">
    <source>
        <dbReference type="Proteomes" id="UP000192266"/>
    </source>
</evidence>
<reference evidence="1 2" key="1">
    <citation type="submission" date="2017-04" db="EMBL/GenBank/DDBJ databases">
        <authorList>
            <person name="Afonso C.L."/>
            <person name="Miller P.J."/>
            <person name="Scott M.A."/>
            <person name="Spackman E."/>
            <person name="Goraichik I."/>
            <person name="Dimitrov K.M."/>
            <person name="Suarez D.L."/>
            <person name="Swayne D.E."/>
        </authorList>
    </citation>
    <scope>NUCLEOTIDE SEQUENCE [LARGE SCALE GENOMIC DNA]</scope>
    <source>
        <strain evidence="1 2">DSM 11622</strain>
    </source>
</reference>
<name>A0A1W1UFX9_9BACT</name>
<dbReference type="OrthoDB" id="888598at2"/>
<dbReference type="EMBL" id="FWWW01000010">
    <property type="protein sequence ID" value="SMB79721.1"/>
    <property type="molecule type" value="Genomic_DNA"/>
</dbReference>